<sequence length="129" mass="15291">MIHFFVFLILFHDSTIGAPCKMSPLTRYLSDEQQQTLHQLIVSARNSGADEEMVKESMDEYLSQILSPEKLMKFKVEHDQFEEERKRIGKRSVDNNYEKPEPVKIFDIIDKYNTKNYDSKKLHDFLESE</sequence>
<comment type="caution">
    <text evidence="2">The sequence shown here is derived from an EMBL/GenBank/DDBJ whole genome shotgun (WGS) entry which is preliminary data.</text>
</comment>
<evidence type="ECO:0000313" key="3">
    <source>
        <dbReference type="Proteomes" id="UP001152747"/>
    </source>
</evidence>
<evidence type="ECO:0008006" key="4">
    <source>
        <dbReference type="Google" id="ProtNLM"/>
    </source>
</evidence>
<accession>A0A9P1IWJ9</accession>
<dbReference type="OrthoDB" id="5874942at2759"/>
<organism evidence="2 3">
    <name type="scientific">Caenorhabditis angaria</name>
    <dbReference type="NCBI Taxonomy" id="860376"/>
    <lineage>
        <taxon>Eukaryota</taxon>
        <taxon>Metazoa</taxon>
        <taxon>Ecdysozoa</taxon>
        <taxon>Nematoda</taxon>
        <taxon>Chromadorea</taxon>
        <taxon>Rhabditida</taxon>
        <taxon>Rhabditina</taxon>
        <taxon>Rhabditomorpha</taxon>
        <taxon>Rhabditoidea</taxon>
        <taxon>Rhabditidae</taxon>
        <taxon>Peloderinae</taxon>
        <taxon>Caenorhabditis</taxon>
    </lineage>
</organism>
<dbReference type="AlphaFoldDB" id="A0A9P1IWJ9"/>
<feature type="signal peptide" evidence="1">
    <location>
        <begin position="1"/>
        <end position="17"/>
    </location>
</feature>
<keyword evidence="1" id="KW-0732">Signal</keyword>
<evidence type="ECO:0000313" key="2">
    <source>
        <dbReference type="EMBL" id="CAI5452522.1"/>
    </source>
</evidence>
<name>A0A9P1IWJ9_9PELO</name>
<reference evidence="2" key="1">
    <citation type="submission" date="2022-11" db="EMBL/GenBank/DDBJ databases">
        <authorList>
            <person name="Kikuchi T."/>
        </authorList>
    </citation>
    <scope>NUCLEOTIDE SEQUENCE</scope>
    <source>
        <strain evidence="2">PS1010</strain>
    </source>
</reference>
<keyword evidence="3" id="KW-1185">Reference proteome</keyword>
<protein>
    <recommendedName>
        <fullName evidence="4">SXP/RAL-2 family protein Ani s 5-like cation-binding domain-containing protein</fullName>
    </recommendedName>
</protein>
<dbReference type="EMBL" id="CANHGI010000005">
    <property type="protein sequence ID" value="CAI5452522.1"/>
    <property type="molecule type" value="Genomic_DNA"/>
</dbReference>
<evidence type="ECO:0000256" key="1">
    <source>
        <dbReference type="SAM" id="SignalP"/>
    </source>
</evidence>
<dbReference type="Proteomes" id="UP001152747">
    <property type="component" value="Unassembled WGS sequence"/>
</dbReference>
<proteinExistence type="predicted"/>
<feature type="chain" id="PRO_5040206936" description="SXP/RAL-2 family protein Ani s 5-like cation-binding domain-containing protein" evidence="1">
    <location>
        <begin position="18"/>
        <end position="129"/>
    </location>
</feature>
<gene>
    <name evidence="2" type="ORF">CAMP_LOCUS15159</name>
</gene>